<evidence type="ECO:0000313" key="2">
    <source>
        <dbReference type="Proteomes" id="UP000304953"/>
    </source>
</evidence>
<keyword evidence="2" id="KW-1185">Reference proteome</keyword>
<evidence type="ECO:0000313" key="1">
    <source>
        <dbReference type="EMBL" id="TGY96701.1"/>
    </source>
</evidence>
<proteinExistence type="predicted"/>
<dbReference type="EMBL" id="SRYA01000013">
    <property type="protein sequence ID" value="TGY96701.1"/>
    <property type="molecule type" value="Genomic_DNA"/>
</dbReference>
<name>A0AC61RXF2_9FIRM</name>
<organism evidence="1 2">
    <name type="scientific">Petralouisia muris</name>
    <dbReference type="NCBI Taxonomy" id="3032872"/>
    <lineage>
        <taxon>Bacteria</taxon>
        <taxon>Bacillati</taxon>
        <taxon>Bacillota</taxon>
        <taxon>Clostridia</taxon>
        <taxon>Lachnospirales</taxon>
        <taxon>Lachnospiraceae</taxon>
        <taxon>Petralouisia</taxon>
    </lineage>
</organism>
<protein>
    <submittedName>
        <fullName evidence="1">HSP90 family protein</fullName>
    </submittedName>
</protein>
<accession>A0AC61RXF2</accession>
<reference evidence="1" key="1">
    <citation type="submission" date="2019-04" db="EMBL/GenBank/DDBJ databases">
        <title>Microbes associate with the intestines of laboratory mice.</title>
        <authorList>
            <person name="Navarre W."/>
            <person name="Wong E."/>
            <person name="Huang K."/>
            <person name="Tropini C."/>
            <person name="Ng K."/>
            <person name="Yu B."/>
        </authorList>
    </citation>
    <scope>NUCLEOTIDE SEQUENCE</scope>
    <source>
        <strain evidence="1">NM01_1-7b</strain>
    </source>
</reference>
<comment type="caution">
    <text evidence="1">The sequence shown here is derived from an EMBL/GenBank/DDBJ whole genome shotgun (WGS) entry which is preliminary data.</text>
</comment>
<sequence>MRYSGNRGLSAMEDYRFKVNLGGMIEILSEHLYSSPDVFIRELLQNAADAITRRKEIQKKEFEGSITLEIEEKEKLIFADNGQGLMEEEIHRFLAIIGESSKRELTDRSVRRDYIGQFGIGLLSCFMVTDEICLITKSCQSKDAPSLVWRGRPDGTYTIETLQQQDKEALPSPGTKIILAAKEGMEEYFTREILENLITYYGLLLPFPVIIRQNGKEKQINPVYLPWEGRNTNKQELLLFGQMLFGELFLDCLTFRSEEGNVSGVAYILNYTVLPSAKPAHRIYLKHMMLTEKGDGLLPDWAVFTKCIVHATDLKPTASREGFYEDETLDAVRETIENRLIAYIDTMADDQPELFGKFFRVHQLTLMELALANPKLFRTLIDYFEFETTRGTLTGYDLRMCGEDLLYAPTREKYKQLSQLFFAQDQLLINVTYVHALELLEGLGYMFGISVSEVEEEEIEDLMEELAAEEQEKGLEFLNKANKILKDRDCRAELKCFQPANQPAFFLMDEEAVLNRQIAISKNKANSIFREMLNMISSELKGEDAVSMLYLNYNNPIVKNLIRITEEDVLKIFVEIIYIQALQIGGFPLRKNDMATLNQNILLLMERDLADKEE</sequence>
<gene>
    <name evidence="1" type="ORF">E5329_07985</name>
</gene>
<dbReference type="Proteomes" id="UP000304953">
    <property type="component" value="Unassembled WGS sequence"/>
</dbReference>